<feature type="domain" description="VOC" evidence="3">
    <location>
        <begin position="60"/>
        <end position="158"/>
    </location>
</feature>
<dbReference type="PANTHER" id="PTHR36113:SF6">
    <property type="entry name" value="FOSFOMYCIN RESISTANCE PROTEIN FOSX"/>
    <property type="match status" value="1"/>
</dbReference>
<proteinExistence type="predicted"/>
<dbReference type="EMBL" id="JAAZSR010000113">
    <property type="protein sequence ID" value="NKX50649.1"/>
    <property type="molecule type" value="Genomic_DNA"/>
</dbReference>
<dbReference type="PANTHER" id="PTHR36113">
    <property type="entry name" value="LYASE, PUTATIVE-RELATED-RELATED"/>
    <property type="match status" value="1"/>
</dbReference>
<keyword evidence="5" id="KW-1185">Reference proteome</keyword>
<keyword evidence="1" id="KW-0479">Metal-binding</keyword>
<feature type="non-terminal residue" evidence="4">
    <location>
        <position position="158"/>
    </location>
</feature>
<dbReference type="Proteomes" id="UP000523795">
    <property type="component" value="Unassembled WGS sequence"/>
</dbReference>
<comment type="caution">
    <text evidence="4">The sequence shown here is derived from an EMBL/GenBank/DDBJ whole genome shotgun (WGS) entry which is preliminary data.</text>
</comment>
<dbReference type="InterPro" id="IPR004360">
    <property type="entry name" value="Glyas_Fos-R_dOase_dom"/>
</dbReference>
<dbReference type="InterPro" id="IPR051332">
    <property type="entry name" value="Fosfomycin_Res_Enzymes"/>
</dbReference>
<dbReference type="InterPro" id="IPR029068">
    <property type="entry name" value="Glyas_Bleomycin-R_OHBP_Dase"/>
</dbReference>
<feature type="compositionally biased region" description="Low complexity" evidence="2">
    <location>
        <begin position="1"/>
        <end position="13"/>
    </location>
</feature>
<evidence type="ECO:0000256" key="1">
    <source>
        <dbReference type="ARBA" id="ARBA00022723"/>
    </source>
</evidence>
<name>A0ABX1JMX8_9MICC</name>
<protein>
    <recommendedName>
        <fullName evidence="3">VOC domain-containing protein</fullName>
    </recommendedName>
</protein>
<gene>
    <name evidence="4" type="ORF">HER39_08730</name>
</gene>
<evidence type="ECO:0000313" key="4">
    <source>
        <dbReference type="EMBL" id="NKX50649.1"/>
    </source>
</evidence>
<dbReference type="SUPFAM" id="SSF54593">
    <property type="entry name" value="Glyoxalase/Bleomycin resistance protein/Dihydroxybiphenyl dioxygenase"/>
    <property type="match status" value="1"/>
</dbReference>
<sequence>MNTTAGAPGSPAGTGRGRRAPATLVPAPHRGPDRRAEECKVQDAAEALAGKDAAGNGLLRFHHVAIIASDYARSKAFYTELLGFGIRNETYREERGSYKLDLELPRGDTIELFSFPSPPARRPGPEPVGLRHLAFAVRRIEPVAERLQRAGVAVEPVR</sequence>
<dbReference type="InterPro" id="IPR037523">
    <property type="entry name" value="VOC_core"/>
</dbReference>
<dbReference type="Pfam" id="PF00903">
    <property type="entry name" value="Glyoxalase"/>
    <property type="match status" value="1"/>
</dbReference>
<accession>A0ABX1JMX8</accession>
<organism evidence="4 5">
    <name type="scientific">Arthrobacter deserti</name>
    <dbReference type="NCBI Taxonomy" id="1742687"/>
    <lineage>
        <taxon>Bacteria</taxon>
        <taxon>Bacillati</taxon>
        <taxon>Actinomycetota</taxon>
        <taxon>Actinomycetes</taxon>
        <taxon>Micrococcales</taxon>
        <taxon>Micrococcaceae</taxon>
        <taxon>Arthrobacter</taxon>
    </lineage>
</organism>
<evidence type="ECO:0000259" key="3">
    <source>
        <dbReference type="PROSITE" id="PS51819"/>
    </source>
</evidence>
<evidence type="ECO:0000256" key="2">
    <source>
        <dbReference type="SAM" id="MobiDB-lite"/>
    </source>
</evidence>
<reference evidence="4 5" key="1">
    <citation type="submission" date="2020-04" db="EMBL/GenBank/DDBJ databases">
        <authorList>
            <person name="Liu S."/>
        </authorList>
    </citation>
    <scope>NUCLEOTIDE SEQUENCE [LARGE SCALE GENOMIC DNA]</scope>
    <source>
        <strain evidence="4 5">CGMCC 1.15091</strain>
    </source>
</reference>
<dbReference type="Gene3D" id="3.10.180.10">
    <property type="entry name" value="2,3-Dihydroxybiphenyl 1,2-Dioxygenase, domain 1"/>
    <property type="match status" value="1"/>
</dbReference>
<feature type="region of interest" description="Disordered" evidence="2">
    <location>
        <begin position="1"/>
        <end position="38"/>
    </location>
</feature>
<dbReference type="PROSITE" id="PS51819">
    <property type="entry name" value="VOC"/>
    <property type="match status" value="1"/>
</dbReference>
<evidence type="ECO:0000313" key="5">
    <source>
        <dbReference type="Proteomes" id="UP000523795"/>
    </source>
</evidence>